<keyword evidence="3 5" id="KW-0456">Lyase</keyword>
<evidence type="ECO:0000256" key="3">
    <source>
        <dbReference type="ARBA" id="ARBA00023239"/>
    </source>
</evidence>
<accession>A0A7W7YL40</accession>
<dbReference type="GO" id="GO:0043748">
    <property type="term" value="F:O-succinylbenzoate synthase activity"/>
    <property type="evidence" value="ECO:0007669"/>
    <property type="project" value="UniProtKB-EC"/>
</dbReference>
<evidence type="ECO:0000256" key="1">
    <source>
        <dbReference type="ARBA" id="ARBA00022723"/>
    </source>
</evidence>
<keyword evidence="2" id="KW-0460">Magnesium</keyword>
<dbReference type="RefSeq" id="WP_184208474.1">
    <property type="nucleotide sequence ID" value="NZ_JACHIF010000004.1"/>
</dbReference>
<protein>
    <submittedName>
        <fullName evidence="5">O-succinylbenzoate synthase</fullName>
        <ecNumber evidence="5">4.2.1.113</ecNumber>
    </submittedName>
</protein>
<dbReference type="Pfam" id="PF22015">
    <property type="entry name" value="OSBS_N"/>
    <property type="match status" value="1"/>
</dbReference>
<keyword evidence="6" id="KW-1185">Reference proteome</keyword>
<proteinExistence type="predicted"/>
<evidence type="ECO:0000313" key="6">
    <source>
        <dbReference type="Proteomes" id="UP000534294"/>
    </source>
</evidence>
<dbReference type="InterPro" id="IPR029017">
    <property type="entry name" value="Enolase-like_N"/>
</dbReference>
<reference evidence="5 6" key="1">
    <citation type="submission" date="2020-08" db="EMBL/GenBank/DDBJ databases">
        <title>Genomic Encyclopedia of Type Strains, Phase IV (KMG-IV): sequencing the most valuable type-strain genomes for metagenomic binning, comparative biology and taxonomic classification.</title>
        <authorList>
            <person name="Goeker M."/>
        </authorList>
    </citation>
    <scope>NUCLEOTIDE SEQUENCE [LARGE SCALE GENOMIC DNA]</scope>
    <source>
        <strain evidence="5 6">DSM 12251</strain>
    </source>
</reference>
<organism evidence="5 6">
    <name type="scientific">Prosthecobacter dejongeii</name>
    <dbReference type="NCBI Taxonomy" id="48465"/>
    <lineage>
        <taxon>Bacteria</taxon>
        <taxon>Pseudomonadati</taxon>
        <taxon>Verrucomicrobiota</taxon>
        <taxon>Verrucomicrobiia</taxon>
        <taxon>Verrucomicrobiales</taxon>
        <taxon>Verrucomicrobiaceae</taxon>
        <taxon>Prosthecobacter</taxon>
    </lineage>
</organism>
<evidence type="ECO:0000256" key="2">
    <source>
        <dbReference type="ARBA" id="ARBA00022842"/>
    </source>
</evidence>
<gene>
    <name evidence="5" type="ORF">HNQ64_002290</name>
</gene>
<dbReference type="SUPFAM" id="SSF51604">
    <property type="entry name" value="Enolase C-terminal domain-like"/>
    <property type="match status" value="1"/>
</dbReference>
<keyword evidence="1" id="KW-0479">Metal-binding</keyword>
<dbReference type="Proteomes" id="UP000534294">
    <property type="component" value="Unassembled WGS sequence"/>
</dbReference>
<comment type="caution">
    <text evidence="5">The sequence shown here is derived from an EMBL/GenBank/DDBJ whole genome shotgun (WGS) entry which is preliminary data.</text>
</comment>
<feature type="domain" description="OSBS enolase-like N-terminal" evidence="4">
    <location>
        <begin position="8"/>
        <end position="84"/>
    </location>
</feature>
<dbReference type="GO" id="GO:0046872">
    <property type="term" value="F:metal ion binding"/>
    <property type="evidence" value="ECO:0007669"/>
    <property type="project" value="UniProtKB-KW"/>
</dbReference>
<name>A0A7W7YL40_9BACT</name>
<dbReference type="InterPro" id="IPR041338">
    <property type="entry name" value="OSBS_N"/>
</dbReference>
<evidence type="ECO:0000313" key="5">
    <source>
        <dbReference type="EMBL" id="MBB5038032.1"/>
    </source>
</evidence>
<sequence>MSPDLQPIFIYEYLLRSGVALNSASHRRVFPGALLRVGEGYGCVHPWPEFGDAPVEEQLRLLADGVTTPVTAMALRCAALDGAAREAGVSLFEGLDIPRSHYSWSFAQDTRPQFERVMEEGWLAIKAKGYANYGETTRFLENCARMSGGQNLRFRVDFNGCLDAESFQKFIEFMPLRVYRQMDFVEDPFPYDAALWAGAQSRWGVKLALDKGWRDGSEGFEAVVVKPARRDWRSVAERHPEKPLILTSAMDHGLGQMFAAYEAAVAQKEIGERVGLCGLSTQHLFEPDGFFERIQVLGGWMTPDLSGGGLGFGDVLKKLPWRPLK</sequence>
<dbReference type="InterPro" id="IPR036849">
    <property type="entry name" value="Enolase-like_C_sf"/>
</dbReference>
<dbReference type="EC" id="4.2.1.113" evidence="5"/>
<evidence type="ECO:0000259" key="4">
    <source>
        <dbReference type="Pfam" id="PF22015"/>
    </source>
</evidence>
<dbReference type="AlphaFoldDB" id="A0A7W7YL40"/>
<dbReference type="Gene3D" id="3.30.390.10">
    <property type="entry name" value="Enolase-like, N-terminal domain"/>
    <property type="match status" value="1"/>
</dbReference>
<dbReference type="Gene3D" id="3.20.20.120">
    <property type="entry name" value="Enolase-like C-terminal domain"/>
    <property type="match status" value="1"/>
</dbReference>
<dbReference type="EMBL" id="JACHIF010000004">
    <property type="protein sequence ID" value="MBB5038032.1"/>
    <property type="molecule type" value="Genomic_DNA"/>
</dbReference>